<dbReference type="Proteomes" id="UP000298111">
    <property type="component" value="Unassembled WGS sequence"/>
</dbReference>
<sequence length="119" mass="13425">MTEDDVTRLRELCLALPEVAEGTNHHGEPAWRVRRRTLAQISERHPAGRQSFWVPAPAGAKEAMVAAEPDRFFSPPYGGRHWVGVYLDVPVDWDEVRELVVDAYRLIAPGELVARLTEP</sequence>
<dbReference type="Gene3D" id="3.90.1150.30">
    <property type="match status" value="1"/>
</dbReference>
<organism evidence="1 2">
    <name type="scientific">Streptomyces albus</name>
    <dbReference type="NCBI Taxonomy" id="1888"/>
    <lineage>
        <taxon>Bacteria</taxon>
        <taxon>Bacillati</taxon>
        <taxon>Actinomycetota</taxon>
        <taxon>Actinomycetes</taxon>
        <taxon>Kitasatosporales</taxon>
        <taxon>Streptomycetaceae</taxon>
        <taxon>Streptomyces</taxon>
    </lineage>
</organism>
<dbReference type="InterPro" id="IPR058532">
    <property type="entry name" value="YjbR/MT2646/Rv2570-like"/>
</dbReference>
<dbReference type="EMBL" id="RCIY01000120">
    <property type="protein sequence ID" value="TGG74761.1"/>
    <property type="molecule type" value="Genomic_DNA"/>
</dbReference>
<protein>
    <submittedName>
        <fullName evidence="1">MmcQ/YjbR family DNA-binding protein</fullName>
    </submittedName>
</protein>
<evidence type="ECO:0000313" key="1">
    <source>
        <dbReference type="EMBL" id="TGG74761.1"/>
    </source>
</evidence>
<dbReference type="Pfam" id="PF04237">
    <property type="entry name" value="YjbR"/>
    <property type="match status" value="1"/>
</dbReference>
<dbReference type="AlphaFoldDB" id="A0A6C1BY33"/>
<name>A0A6C1BY33_9ACTN</name>
<dbReference type="SUPFAM" id="SSF142906">
    <property type="entry name" value="YjbR-like"/>
    <property type="match status" value="1"/>
</dbReference>
<gene>
    <name evidence="1" type="ORF">D8771_34805</name>
</gene>
<comment type="caution">
    <text evidence="1">The sequence shown here is derived from an EMBL/GenBank/DDBJ whole genome shotgun (WGS) entry which is preliminary data.</text>
</comment>
<dbReference type="RefSeq" id="WP_016467128.1">
    <property type="nucleotide sequence ID" value="NZ_BBQG01000010.1"/>
</dbReference>
<evidence type="ECO:0000313" key="2">
    <source>
        <dbReference type="Proteomes" id="UP000298111"/>
    </source>
</evidence>
<dbReference type="InterPro" id="IPR038056">
    <property type="entry name" value="YjbR-like_sf"/>
</dbReference>
<dbReference type="GeneID" id="75185530"/>
<reference evidence="1 2" key="1">
    <citation type="submission" date="2018-10" db="EMBL/GenBank/DDBJ databases">
        <title>Isolation of pseudouridimycin from Streptomyces albus DSM 40763.</title>
        <authorList>
            <person name="Rosenqvist P."/>
            <person name="Metsae-Ketelae M."/>
            <person name="Virta P."/>
        </authorList>
    </citation>
    <scope>NUCLEOTIDE SEQUENCE [LARGE SCALE GENOMIC DNA]</scope>
    <source>
        <strain evidence="1 2">DSM 40763</strain>
    </source>
</reference>
<dbReference type="GO" id="GO:0003677">
    <property type="term" value="F:DNA binding"/>
    <property type="evidence" value="ECO:0007669"/>
    <property type="project" value="UniProtKB-KW"/>
</dbReference>
<accession>A0A6C1BY33</accession>
<keyword evidence="1" id="KW-0238">DNA-binding</keyword>
<proteinExistence type="predicted"/>